<dbReference type="AlphaFoldDB" id="A0A432ZAN1"/>
<keyword evidence="4" id="KW-1185">Reference proteome</keyword>
<accession>A0A432ZAN1</accession>
<dbReference type="Proteomes" id="UP000287022">
    <property type="component" value="Unassembled WGS sequence"/>
</dbReference>
<organism evidence="3 4">
    <name type="scientific">Pseudidiomarina sediminum</name>
    <dbReference type="NCBI Taxonomy" id="431675"/>
    <lineage>
        <taxon>Bacteria</taxon>
        <taxon>Pseudomonadati</taxon>
        <taxon>Pseudomonadota</taxon>
        <taxon>Gammaproteobacteria</taxon>
        <taxon>Alteromonadales</taxon>
        <taxon>Idiomarinaceae</taxon>
        <taxon>Pseudidiomarina</taxon>
    </lineage>
</organism>
<proteinExistence type="predicted"/>
<evidence type="ECO:0000256" key="2">
    <source>
        <dbReference type="SAM" id="SignalP"/>
    </source>
</evidence>
<dbReference type="PANTHER" id="PTHR15337:SF11">
    <property type="entry name" value="THIOREDOXIN DOMAIN-CONTAINING PROTEIN"/>
    <property type="match status" value="1"/>
</dbReference>
<gene>
    <name evidence="3" type="ORF">CWI80_06435</name>
</gene>
<name>A0A432ZAN1_9GAMM</name>
<keyword evidence="1 2" id="KW-0732">Signal</keyword>
<dbReference type="Pfam" id="PF13899">
    <property type="entry name" value="Thioredoxin_7"/>
    <property type="match status" value="1"/>
</dbReference>
<sequence>MSFRFLVLITFLLQSTAALASADTPYFSGHTPSLAQITAAQQQAQRENKLLMVILGADWCHDSRALMQNFTDETLHRQLAERFVMVRVDVSYFDQGDGVTEHFQQPTFYGTPTVMIIDPHSGQVTNKADWQHWTNAASYSSADYQAYFLEQSFVAPPQASSPWQQQVTAFEQAQAKRVEAGFAAVGPLLKTYIESDRTEGAAAFSQLWRELGKFRNQVFNDVQRLRALEEPVALPEYPAQSWEVHRDD</sequence>
<dbReference type="SUPFAM" id="SSF52833">
    <property type="entry name" value="Thioredoxin-like"/>
    <property type="match status" value="1"/>
</dbReference>
<dbReference type="Gene3D" id="3.40.30.10">
    <property type="entry name" value="Glutaredoxin"/>
    <property type="match status" value="1"/>
</dbReference>
<dbReference type="InterPro" id="IPR036249">
    <property type="entry name" value="Thioredoxin-like_sf"/>
</dbReference>
<evidence type="ECO:0000313" key="3">
    <source>
        <dbReference type="EMBL" id="RUO74960.1"/>
    </source>
</evidence>
<dbReference type="RefSeq" id="WP_026861219.1">
    <property type="nucleotide sequence ID" value="NZ_PIQE01000001.1"/>
</dbReference>
<reference evidence="4" key="1">
    <citation type="journal article" date="2018" name="Front. Microbiol.">
        <title>Genome-Based Analysis Reveals the Taxonomy and Diversity of the Family Idiomarinaceae.</title>
        <authorList>
            <person name="Liu Y."/>
            <person name="Lai Q."/>
            <person name="Shao Z."/>
        </authorList>
    </citation>
    <scope>NUCLEOTIDE SEQUENCE [LARGE SCALE GENOMIC DNA]</scope>
    <source>
        <strain evidence="4">c121</strain>
    </source>
</reference>
<feature type="chain" id="PRO_5019091286" evidence="2">
    <location>
        <begin position="21"/>
        <end position="248"/>
    </location>
</feature>
<feature type="signal peptide" evidence="2">
    <location>
        <begin position="1"/>
        <end position="20"/>
    </location>
</feature>
<protein>
    <submittedName>
        <fullName evidence="3">Thioredoxin family protein</fullName>
    </submittedName>
</protein>
<comment type="caution">
    <text evidence="3">The sequence shown here is derived from an EMBL/GenBank/DDBJ whole genome shotgun (WGS) entry which is preliminary data.</text>
</comment>
<dbReference type="EMBL" id="PIQE01000001">
    <property type="protein sequence ID" value="RUO74960.1"/>
    <property type="molecule type" value="Genomic_DNA"/>
</dbReference>
<dbReference type="InterPro" id="IPR051099">
    <property type="entry name" value="AGR/TXD"/>
</dbReference>
<dbReference type="PANTHER" id="PTHR15337">
    <property type="entry name" value="ANTERIOR GRADIENT PROTEIN-RELATED"/>
    <property type="match status" value="1"/>
</dbReference>
<evidence type="ECO:0000313" key="4">
    <source>
        <dbReference type="Proteomes" id="UP000287022"/>
    </source>
</evidence>
<evidence type="ECO:0000256" key="1">
    <source>
        <dbReference type="ARBA" id="ARBA00022729"/>
    </source>
</evidence>
<dbReference type="STRING" id="1122124.GCA_000423165_00127"/>